<dbReference type="InterPro" id="IPR051551">
    <property type="entry name" value="Autotransporter_adhesion"/>
</dbReference>
<dbReference type="InterPro" id="IPR043990">
    <property type="entry name" value="AC_1"/>
</dbReference>
<name>A0ABV0BFH0_9HYPH</name>
<dbReference type="InterPro" id="IPR005546">
    <property type="entry name" value="Autotransporte_beta"/>
</dbReference>
<dbReference type="SUPFAM" id="SSF51126">
    <property type="entry name" value="Pectin lyase-like"/>
    <property type="match status" value="2"/>
</dbReference>
<dbReference type="PANTHER" id="PTHR35037">
    <property type="entry name" value="C-TERMINAL REGION OF AIDA-LIKE PROTEIN"/>
    <property type="match status" value="1"/>
</dbReference>
<reference evidence="5 6" key="1">
    <citation type="submission" date="2024-04" db="EMBL/GenBank/DDBJ databases">
        <title>A novel species isolated from cricket.</title>
        <authorList>
            <person name="Wang H.-C."/>
        </authorList>
    </citation>
    <scope>NUCLEOTIDE SEQUENCE [LARGE SCALE GENOMIC DNA]</scope>
    <source>
        <strain evidence="5 6">WL0021</strain>
    </source>
</reference>
<keyword evidence="6" id="KW-1185">Reference proteome</keyword>
<dbReference type="Proteomes" id="UP001418637">
    <property type="component" value="Unassembled WGS sequence"/>
</dbReference>
<dbReference type="InterPro" id="IPR012332">
    <property type="entry name" value="Autotransporter_pectin_lyase_C"/>
</dbReference>
<evidence type="ECO:0000313" key="6">
    <source>
        <dbReference type="Proteomes" id="UP001418637"/>
    </source>
</evidence>
<dbReference type="InterPro" id="IPR011050">
    <property type="entry name" value="Pectin_lyase_fold/virulence"/>
</dbReference>
<dbReference type="InterPro" id="IPR036709">
    <property type="entry name" value="Autotransporte_beta_dom_sf"/>
</dbReference>
<organism evidence="5 6">
    <name type="scientific">Hohaiivirga grylli</name>
    <dbReference type="NCBI Taxonomy" id="3133970"/>
    <lineage>
        <taxon>Bacteria</taxon>
        <taxon>Pseudomonadati</taxon>
        <taxon>Pseudomonadota</taxon>
        <taxon>Alphaproteobacteria</taxon>
        <taxon>Hyphomicrobiales</taxon>
        <taxon>Methylobacteriaceae</taxon>
        <taxon>Hohaiivirga</taxon>
    </lineage>
</organism>
<dbReference type="Pfam" id="PF18883">
    <property type="entry name" value="AC_1"/>
    <property type="match status" value="1"/>
</dbReference>
<dbReference type="NCBIfam" id="TIGR01414">
    <property type="entry name" value="autotrans_barl"/>
    <property type="match status" value="1"/>
</dbReference>
<dbReference type="InterPro" id="IPR013425">
    <property type="entry name" value="Autotrns_rpt"/>
</dbReference>
<dbReference type="RefSeq" id="WP_346335441.1">
    <property type="nucleotide sequence ID" value="NZ_JBBYXI010000001.1"/>
</dbReference>
<dbReference type="EMBL" id="JBBYXI010000001">
    <property type="protein sequence ID" value="MEN3929440.1"/>
    <property type="molecule type" value="Genomic_DNA"/>
</dbReference>
<dbReference type="Gene3D" id="2.160.20.20">
    <property type="match status" value="1"/>
</dbReference>
<feature type="domain" description="Autotransporter" evidence="4">
    <location>
        <begin position="866"/>
        <end position="1146"/>
    </location>
</feature>
<keyword evidence="1 3" id="KW-0732">Signal</keyword>
<dbReference type="PROSITE" id="PS51208">
    <property type="entry name" value="AUTOTRANSPORTER"/>
    <property type="match status" value="1"/>
</dbReference>
<evidence type="ECO:0000256" key="1">
    <source>
        <dbReference type="ARBA" id="ARBA00022729"/>
    </source>
</evidence>
<dbReference type="PANTHER" id="PTHR35037:SF3">
    <property type="entry name" value="C-TERMINAL REGION OF AIDA-LIKE PROTEIN"/>
    <property type="match status" value="1"/>
</dbReference>
<protein>
    <submittedName>
        <fullName evidence="5">Autotransporter outer membrane beta-barrel domain-containing protein</fullName>
    </submittedName>
</protein>
<gene>
    <name evidence="5" type="ORF">WJT86_00015</name>
</gene>
<dbReference type="NCBIfam" id="TIGR04393">
    <property type="entry name" value="rpt_T5SS_PEPC"/>
    <property type="match status" value="1"/>
</dbReference>
<evidence type="ECO:0000313" key="5">
    <source>
        <dbReference type="EMBL" id="MEN3929440.1"/>
    </source>
</evidence>
<proteinExistence type="predicted"/>
<dbReference type="Pfam" id="PF12951">
    <property type="entry name" value="PATR"/>
    <property type="match status" value="3"/>
</dbReference>
<dbReference type="SMART" id="SM00869">
    <property type="entry name" value="Autotransporter"/>
    <property type="match status" value="1"/>
</dbReference>
<dbReference type="Gene3D" id="2.40.128.130">
    <property type="entry name" value="Autotransporter beta-domain"/>
    <property type="match status" value="1"/>
</dbReference>
<sequence>MKPELKTISRNALLLLLSGVASIVASNTYAAEHITSDRTVSGWNYYSDAVWVDGTGVTVTIDGSGNILETADSGDTTSPVDEGFEFVVGRGAGSSGIVNVRNGGQLIVGNKLFVGQTGGDGTLVIGDGGLVTTKRGGNVGLIGDASTKGLIRIEAGGKLISQSGDFYIGGTNHGVLDIEAGGTMTLGSASSNQFIVGQSQGSLGEVYVKGNLNLTGGGNVHASIGNYGTGLVEVTDGGIFTVSGYVRVGENSGTGSVLVSGAGSRFETTGAGSFVIGNGSGTGSVTVADGGLLKAGSKLVQVGRGTGNGYLNIGAGLGQTAQAAGTVDTSTAVQLYANGSLVFNYTEPTYTFASHINGTGTIVQVNAGTKTILTYDNTDFTGQTIISGGTLQLGNGGTTGAVGGNITIASGATLVADRTNTLLLSGVIDGQGRVVQNGTGTLTLSGNNTYTGGTEILSGKVLLQHANGASTGSILVSGGTSLDLEFSSPSFVNALSGSGTITTLSGVDVHLTGNSSSFSGSFTVDANSVLRASAQQNIGLANVNVAGTFNVATDGIWNLTSNLTGSGVLLKSGSGVLSVNQELASFAGETQIESGTVVVGEGSTSALLGGTVHIMSAGILSGTGTVDGAVHNQGTIAAFNALPSLNGYGNNSLSNLTVGPLTNEGTIILAGGQVGNTLTVVGGMTGVDGRIVLNTVFGDDSSRTDRLILDGGAATGSTSLAVMNQGGTGGLTNVGIQVVSAINGATTESSAFTLDPSSSGYRAVTSTLAIGAYDYSLVRGGNGGNAESWYLVSRTNVIPPVVIPPVNGGDEDKTSSNDGGANKVPSAPVEALIRPEAGVYQMNHQISRTMFIMSLHDRDGYAGLAQTDRDDAGWARVTGKRTHGRSAGNALSTSADTLTAQIGVDLLKYESPEYGTFYAGIMGGWGTSDTDSKSRQRNVLKASGTVNGYSVGAYGTWYRNDRGQPGPYIDTWAQYNWFNHEVRGIGLPKEKYDAQSFVASVEAGHSFLMYASGTTSIYLEPQLQLAYINYTSGSLTEASGTLIRYKGGSGLLARAGARLYGQFDLDNGMVLRPYLEANYWYNQKGGKLYMNNDLVPSGAPRSFGEVKLGISGEITKNLQAWGDVGTQFGGKHYNAVTGQVGLKYTW</sequence>
<dbReference type="Pfam" id="PF03797">
    <property type="entry name" value="Autotransporter"/>
    <property type="match status" value="1"/>
</dbReference>
<accession>A0ABV0BFH0</accession>
<feature type="region of interest" description="Disordered" evidence="2">
    <location>
        <begin position="806"/>
        <end position="826"/>
    </location>
</feature>
<evidence type="ECO:0000259" key="4">
    <source>
        <dbReference type="PROSITE" id="PS51208"/>
    </source>
</evidence>
<dbReference type="SUPFAM" id="SSF103515">
    <property type="entry name" value="Autotransporter"/>
    <property type="match status" value="1"/>
</dbReference>
<dbReference type="NCBIfam" id="TIGR02601">
    <property type="entry name" value="autotrns_rpt"/>
    <property type="match status" value="2"/>
</dbReference>
<evidence type="ECO:0000256" key="3">
    <source>
        <dbReference type="SAM" id="SignalP"/>
    </source>
</evidence>
<dbReference type="CDD" id="cd01344">
    <property type="entry name" value="PL2_Passenger_AT"/>
    <property type="match status" value="1"/>
</dbReference>
<dbReference type="InterPro" id="IPR030895">
    <property type="entry name" value="T5SS_PEPC_rpt"/>
</dbReference>
<dbReference type="InterPro" id="IPR006315">
    <property type="entry name" value="OM_autotransptr_brl_dom"/>
</dbReference>
<evidence type="ECO:0000256" key="2">
    <source>
        <dbReference type="SAM" id="MobiDB-lite"/>
    </source>
</evidence>
<comment type="caution">
    <text evidence="5">The sequence shown here is derived from an EMBL/GenBank/DDBJ whole genome shotgun (WGS) entry which is preliminary data.</text>
</comment>
<feature type="chain" id="PRO_5047064341" evidence="3">
    <location>
        <begin position="31"/>
        <end position="1146"/>
    </location>
</feature>
<feature type="signal peptide" evidence="3">
    <location>
        <begin position="1"/>
        <end position="30"/>
    </location>
</feature>